<name>A0ABM1MHZ1_NICVS</name>
<organism evidence="1 2">
    <name type="scientific">Nicrophorus vespilloides</name>
    <name type="common">Boreal carrion beetle</name>
    <dbReference type="NCBI Taxonomy" id="110193"/>
    <lineage>
        <taxon>Eukaryota</taxon>
        <taxon>Metazoa</taxon>
        <taxon>Ecdysozoa</taxon>
        <taxon>Arthropoda</taxon>
        <taxon>Hexapoda</taxon>
        <taxon>Insecta</taxon>
        <taxon>Pterygota</taxon>
        <taxon>Neoptera</taxon>
        <taxon>Endopterygota</taxon>
        <taxon>Coleoptera</taxon>
        <taxon>Polyphaga</taxon>
        <taxon>Staphyliniformia</taxon>
        <taxon>Silphidae</taxon>
        <taxon>Nicrophorinae</taxon>
        <taxon>Nicrophorus</taxon>
    </lineage>
</organism>
<dbReference type="RefSeq" id="XP_017774191.1">
    <property type="nucleotide sequence ID" value="XM_017918702.1"/>
</dbReference>
<protein>
    <submittedName>
        <fullName evidence="2">Integrin-alpha FG-GAP repeat-containing protein 2-like</fullName>
    </submittedName>
</protein>
<dbReference type="InterPro" id="IPR028994">
    <property type="entry name" value="Integrin_alpha_N"/>
</dbReference>
<proteinExistence type="predicted"/>
<evidence type="ECO:0000313" key="1">
    <source>
        <dbReference type="Proteomes" id="UP000695000"/>
    </source>
</evidence>
<sequence length="467" mass="52999">MRAISLVNRLEFDFGGNVLRNAITLRDVDNDGNYELIVGNEKGEVVIFKGKEKWQTINNLGFVCCLAVGDIFNQNRNSLVIITGDGWCHIYDSPESRNTTESVDTVDGQILSGESYESYTSDSLTAKSSRRRNINKKHLQRVHVQRIPANTKYILLDDIDGDGCIEMVLGLTDRVIRSYRWFDPFHPNKAVINVPNTKIRTADCKLIGLNKWECAKQIGSVTLHHDNENRPSLLIAQPGGTFMRIRYQHDDNGEMSDSSNSQSEYLTGSFIDYQFLGLSRMRNHNISTEIVGNLKTKKGDCKEFPYAVATLDGTIMLVQDEIILWEIAVDHQVFALTKLDVTGDGTDDLVACSWDGNTYILDQEKHSVQFQLGESVQAFDTGFYNLVAGEIPVTCFVYVTFRNSVLLYYDIPLKEMICRKFTVDLERIKDVFASENAEERDTMVATLSNNENDKRRLVEYLLYGVHM</sequence>
<dbReference type="PANTHER" id="PTHR16317">
    <property type="entry name" value="INTEGRIN ALPHA REPEAT DOMAIN-CONTAINING"/>
    <property type="match status" value="1"/>
</dbReference>
<reference evidence="2" key="1">
    <citation type="submission" date="2025-08" db="UniProtKB">
        <authorList>
            <consortium name="RefSeq"/>
        </authorList>
    </citation>
    <scope>IDENTIFICATION</scope>
    <source>
        <tissue evidence="2">Whole Larva</tissue>
    </source>
</reference>
<dbReference type="SUPFAM" id="SSF69318">
    <property type="entry name" value="Integrin alpha N-terminal domain"/>
    <property type="match status" value="1"/>
</dbReference>
<dbReference type="Pfam" id="PF15907">
    <property type="entry name" value="Itfg2"/>
    <property type="match status" value="1"/>
</dbReference>
<keyword evidence="1" id="KW-1185">Reference proteome</keyword>
<evidence type="ECO:0000313" key="2">
    <source>
        <dbReference type="RefSeq" id="XP_017774191.1"/>
    </source>
</evidence>
<dbReference type="GeneID" id="108560962"/>
<gene>
    <name evidence="2" type="primary">LOC108560962</name>
</gene>
<dbReference type="InterPro" id="IPR031793">
    <property type="entry name" value="KICSTOR_ITFG2"/>
</dbReference>
<dbReference type="Proteomes" id="UP000695000">
    <property type="component" value="Unplaced"/>
</dbReference>
<dbReference type="PANTHER" id="PTHR16317:SF1">
    <property type="entry name" value="KICSTOR COMPLEX PROTEIN ITFG2"/>
    <property type="match status" value="1"/>
</dbReference>
<accession>A0ABM1MHZ1</accession>